<evidence type="ECO:0000313" key="2">
    <source>
        <dbReference type="EMBL" id="GAE94972.1"/>
    </source>
</evidence>
<organism evidence="2 3">
    <name type="scientific">Gracilibacillus boraciitolerans JCM 21714</name>
    <dbReference type="NCBI Taxonomy" id="1298598"/>
    <lineage>
        <taxon>Bacteria</taxon>
        <taxon>Bacillati</taxon>
        <taxon>Bacillota</taxon>
        <taxon>Bacilli</taxon>
        <taxon>Bacillales</taxon>
        <taxon>Bacillaceae</taxon>
        <taxon>Gracilibacillus</taxon>
    </lineage>
</organism>
<feature type="transmembrane region" description="Helical" evidence="1">
    <location>
        <begin position="168"/>
        <end position="186"/>
    </location>
</feature>
<keyword evidence="1" id="KW-1133">Transmembrane helix</keyword>
<dbReference type="STRING" id="1298598.JCM21714_4173"/>
<dbReference type="InterPro" id="IPR002798">
    <property type="entry name" value="SpoIIM-like"/>
</dbReference>
<feature type="transmembrane region" description="Helical" evidence="1">
    <location>
        <begin position="76"/>
        <end position="109"/>
    </location>
</feature>
<dbReference type="AlphaFoldDB" id="W4VP45"/>
<feature type="transmembrane region" description="Helical" evidence="1">
    <location>
        <begin position="6"/>
        <end position="29"/>
    </location>
</feature>
<proteinExistence type="predicted"/>
<keyword evidence="3" id="KW-1185">Reference proteome</keyword>
<dbReference type="PANTHER" id="PTHR35337:SF1">
    <property type="entry name" value="SLR1478 PROTEIN"/>
    <property type="match status" value="1"/>
</dbReference>
<name>W4VP45_9BACI</name>
<evidence type="ECO:0000313" key="3">
    <source>
        <dbReference type="Proteomes" id="UP000019102"/>
    </source>
</evidence>
<keyword evidence="1" id="KW-0472">Membrane</keyword>
<feature type="transmembrane region" description="Helical" evidence="1">
    <location>
        <begin position="129"/>
        <end position="147"/>
    </location>
</feature>
<dbReference type="Proteomes" id="UP000019102">
    <property type="component" value="Unassembled WGS sequence"/>
</dbReference>
<sequence length="228" mass="24553">MLLEQWKAIVIAMLLFFLGGALASFIAVIENPSHLYGILPGEMVQSVEPASLGEDPQPVDAPVMSAEIMTNNIQVAILAFAGGITLGILTVYVLIYNGILVGALAGLFWNYSNSYSFWAYIVPHGVIELLAIFIAGGAGLLMGYKIFVPGDHSRGYQLKVQTVRSVQLLLGTIPLFIIAGIIEGYITPADISLEMKYAVAIITAVGLLSYMIAGHFLLRKRALQHSSI</sequence>
<dbReference type="EMBL" id="BAVS01000035">
    <property type="protein sequence ID" value="GAE94972.1"/>
    <property type="molecule type" value="Genomic_DNA"/>
</dbReference>
<accession>W4VP45</accession>
<dbReference type="PANTHER" id="PTHR35337">
    <property type="entry name" value="SLR1478 PROTEIN"/>
    <property type="match status" value="1"/>
</dbReference>
<protein>
    <recommendedName>
        <fullName evidence="4">Stage II sporulation protein M</fullName>
    </recommendedName>
</protein>
<comment type="caution">
    <text evidence="2">The sequence shown here is derived from an EMBL/GenBank/DDBJ whole genome shotgun (WGS) entry which is preliminary data.</text>
</comment>
<reference evidence="2 3" key="1">
    <citation type="journal article" date="2014" name="Genome Announc.">
        <title>Draft Genome Sequence of the Boron-Tolerant and Moderately Halotolerant Bacterium Gracilibacillus boraciitolerans JCM 21714T.</title>
        <authorList>
            <person name="Ahmed I."/>
            <person name="Oshima K."/>
            <person name="Suda W."/>
            <person name="Kitamura K."/>
            <person name="Iida T."/>
            <person name="Ohmori Y."/>
            <person name="Fujiwara T."/>
            <person name="Hattori M."/>
            <person name="Ohkuma M."/>
        </authorList>
    </citation>
    <scope>NUCLEOTIDE SEQUENCE [LARGE SCALE GENOMIC DNA]</scope>
    <source>
        <strain evidence="2 3">JCM 21714</strain>
    </source>
</reference>
<dbReference type="Pfam" id="PF01944">
    <property type="entry name" value="SpoIIM"/>
    <property type="match status" value="1"/>
</dbReference>
<keyword evidence="1" id="KW-0812">Transmembrane</keyword>
<evidence type="ECO:0008006" key="4">
    <source>
        <dbReference type="Google" id="ProtNLM"/>
    </source>
</evidence>
<gene>
    <name evidence="2" type="ORF">JCM21714_4173</name>
</gene>
<feature type="transmembrane region" description="Helical" evidence="1">
    <location>
        <begin position="198"/>
        <end position="218"/>
    </location>
</feature>
<evidence type="ECO:0000256" key="1">
    <source>
        <dbReference type="SAM" id="Phobius"/>
    </source>
</evidence>
<dbReference type="eggNOG" id="COG1300">
    <property type="taxonomic scope" value="Bacteria"/>
</dbReference>